<reference evidence="2" key="1">
    <citation type="submission" date="2009-07" db="EMBL/GenBank/DDBJ databases">
        <authorList>
            <person name="Carlson J."/>
            <person name="Booth B."/>
            <person name="Frise E."/>
            <person name="Sandler J."/>
            <person name="Wan K."/>
            <person name="Yu C."/>
            <person name="Celniker S."/>
        </authorList>
    </citation>
    <scope>NUCLEOTIDE SEQUENCE</scope>
</reference>
<dbReference type="AlphaFoldDB" id="C6SV18"/>
<evidence type="ECO:0000313" key="2">
    <source>
        <dbReference type="EMBL" id="ACT88151.1"/>
    </source>
</evidence>
<protein>
    <submittedName>
        <fullName evidence="2">MIP12906p</fullName>
    </submittedName>
</protein>
<organism evidence="2">
    <name type="scientific">Drosophila melanogaster</name>
    <name type="common">Fruit fly</name>
    <dbReference type="NCBI Taxonomy" id="7227"/>
    <lineage>
        <taxon>Eukaryota</taxon>
        <taxon>Metazoa</taxon>
        <taxon>Ecdysozoa</taxon>
        <taxon>Arthropoda</taxon>
        <taxon>Hexapoda</taxon>
        <taxon>Insecta</taxon>
        <taxon>Pterygota</taxon>
        <taxon>Neoptera</taxon>
        <taxon>Endopterygota</taxon>
        <taxon>Diptera</taxon>
        <taxon>Brachycera</taxon>
        <taxon>Muscomorpha</taxon>
        <taxon>Ephydroidea</taxon>
        <taxon>Drosophilidae</taxon>
        <taxon>Drosophila</taxon>
        <taxon>Sophophora</taxon>
    </lineage>
</organism>
<evidence type="ECO:0000256" key="1">
    <source>
        <dbReference type="SAM" id="MobiDB-lite"/>
    </source>
</evidence>
<proteinExistence type="evidence at transcript level"/>
<feature type="compositionally biased region" description="Basic and acidic residues" evidence="1">
    <location>
        <begin position="10"/>
        <end position="28"/>
    </location>
</feature>
<feature type="region of interest" description="Disordered" evidence="1">
    <location>
        <begin position="1"/>
        <end position="28"/>
    </location>
</feature>
<feature type="non-terminal residue" evidence="2">
    <location>
        <position position="1"/>
    </location>
</feature>
<dbReference type="EMBL" id="BT089010">
    <property type="protein sequence ID" value="ACT88151.1"/>
    <property type="molecule type" value="mRNA"/>
</dbReference>
<accession>C6SV18</accession>
<gene>
    <name evidence="2" type="primary">Pli-RA</name>
</gene>
<name>C6SV18_DROME</name>
<sequence length="120" mass="13543">GTAGTAFTLREARESKLPGDRSRGDFKSKTRARCGKAKRRELCLCVSENNIRKSLRFYVRMSQCESNINNIPSRLLNKSHSRGLTKRSAKLISVALKSLHQNWIITDPLILALSRKTTRG</sequence>